<feature type="region of interest" description="Disordered" evidence="1">
    <location>
        <begin position="1"/>
        <end position="27"/>
    </location>
</feature>
<accession>A0AAW2EKF6</accession>
<proteinExistence type="predicted"/>
<gene>
    <name evidence="2" type="ORF">PUN28_018250</name>
</gene>
<name>A0AAW2EKF6_9HYME</name>
<sequence>MDRFNSTPKMPSPINPPYTESTHDRLIPSSSSEEVCWEYFEHIQGHDSFTQRALLLRKRHGTNSGHPQCLRKNLKEDWVTFVGREPLPDEHPERRRRPRMGILHRRSNPEDHL</sequence>
<dbReference type="AlphaFoldDB" id="A0AAW2EKF6"/>
<feature type="region of interest" description="Disordered" evidence="1">
    <location>
        <begin position="85"/>
        <end position="113"/>
    </location>
</feature>
<dbReference type="Proteomes" id="UP001430953">
    <property type="component" value="Unassembled WGS sequence"/>
</dbReference>
<evidence type="ECO:0000313" key="3">
    <source>
        <dbReference type="Proteomes" id="UP001430953"/>
    </source>
</evidence>
<evidence type="ECO:0000313" key="2">
    <source>
        <dbReference type="EMBL" id="KAL0102821.1"/>
    </source>
</evidence>
<reference evidence="2 3" key="1">
    <citation type="submission" date="2023-03" db="EMBL/GenBank/DDBJ databases">
        <title>High recombination rates correlate with genetic variation in Cardiocondyla obscurior ants.</title>
        <authorList>
            <person name="Errbii M."/>
        </authorList>
    </citation>
    <scope>NUCLEOTIDE SEQUENCE [LARGE SCALE GENOMIC DNA]</scope>
    <source>
        <strain evidence="2">Alpha-2009</strain>
        <tissue evidence="2">Whole body</tissue>
    </source>
</reference>
<feature type="compositionally biased region" description="Basic residues" evidence="1">
    <location>
        <begin position="94"/>
        <end position="106"/>
    </location>
</feature>
<evidence type="ECO:0000256" key="1">
    <source>
        <dbReference type="SAM" id="MobiDB-lite"/>
    </source>
</evidence>
<comment type="caution">
    <text evidence="2">The sequence shown here is derived from an EMBL/GenBank/DDBJ whole genome shotgun (WGS) entry which is preliminary data.</text>
</comment>
<dbReference type="EMBL" id="JADYXP020000022">
    <property type="protein sequence ID" value="KAL0102821.1"/>
    <property type="molecule type" value="Genomic_DNA"/>
</dbReference>
<organism evidence="2 3">
    <name type="scientific">Cardiocondyla obscurior</name>
    <dbReference type="NCBI Taxonomy" id="286306"/>
    <lineage>
        <taxon>Eukaryota</taxon>
        <taxon>Metazoa</taxon>
        <taxon>Ecdysozoa</taxon>
        <taxon>Arthropoda</taxon>
        <taxon>Hexapoda</taxon>
        <taxon>Insecta</taxon>
        <taxon>Pterygota</taxon>
        <taxon>Neoptera</taxon>
        <taxon>Endopterygota</taxon>
        <taxon>Hymenoptera</taxon>
        <taxon>Apocrita</taxon>
        <taxon>Aculeata</taxon>
        <taxon>Formicoidea</taxon>
        <taxon>Formicidae</taxon>
        <taxon>Myrmicinae</taxon>
        <taxon>Cardiocondyla</taxon>
    </lineage>
</organism>
<protein>
    <submittedName>
        <fullName evidence="2">Uncharacterized protein</fullName>
    </submittedName>
</protein>
<keyword evidence="3" id="KW-1185">Reference proteome</keyword>